<sequence>MNGLNCGYTYHIRITRRDCSPNQHTIMPCCKGESRPRTFYQGWHYSDTSWPDIILSPVHVRSAVRQPPAGSAMHLCENRASMTNVNEEPHLTIRKCRATNCRINNLVWGSALVCEP</sequence>
<protein>
    <submittedName>
        <fullName evidence="1">Uncharacterized protein</fullName>
    </submittedName>
</protein>
<dbReference type="Proteomes" id="UP001054837">
    <property type="component" value="Unassembled WGS sequence"/>
</dbReference>
<evidence type="ECO:0000313" key="1">
    <source>
        <dbReference type="EMBL" id="GIY25397.1"/>
    </source>
</evidence>
<dbReference type="EMBL" id="BPLQ01006803">
    <property type="protein sequence ID" value="GIY25397.1"/>
    <property type="molecule type" value="Genomic_DNA"/>
</dbReference>
<evidence type="ECO:0000313" key="2">
    <source>
        <dbReference type="Proteomes" id="UP001054837"/>
    </source>
</evidence>
<gene>
    <name evidence="1" type="ORF">CDAR_402591</name>
</gene>
<name>A0AAV4RY38_9ARAC</name>
<organism evidence="1 2">
    <name type="scientific">Caerostris darwini</name>
    <dbReference type="NCBI Taxonomy" id="1538125"/>
    <lineage>
        <taxon>Eukaryota</taxon>
        <taxon>Metazoa</taxon>
        <taxon>Ecdysozoa</taxon>
        <taxon>Arthropoda</taxon>
        <taxon>Chelicerata</taxon>
        <taxon>Arachnida</taxon>
        <taxon>Araneae</taxon>
        <taxon>Araneomorphae</taxon>
        <taxon>Entelegynae</taxon>
        <taxon>Araneoidea</taxon>
        <taxon>Araneidae</taxon>
        <taxon>Caerostris</taxon>
    </lineage>
</organism>
<dbReference type="AlphaFoldDB" id="A0AAV4RY38"/>
<keyword evidence="2" id="KW-1185">Reference proteome</keyword>
<comment type="caution">
    <text evidence="1">The sequence shown here is derived from an EMBL/GenBank/DDBJ whole genome shotgun (WGS) entry which is preliminary data.</text>
</comment>
<reference evidence="1 2" key="1">
    <citation type="submission" date="2021-06" db="EMBL/GenBank/DDBJ databases">
        <title>Caerostris darwini draft genome.</title>
        <authorList>
            <person name="Kono N."/>
            <person name="Arakawa K."/>
        </authorList>
    </citation>
    <scope>NUCLEOTIDE SEQUENCE [LARGE SCALE GENOMIC DNA]</scope>
</reference>
<proteinExistence type="predicted"/>
<accession>A0AAV4RY38</accession>